<protein>
    <submittedName>
        <fullName evidence="1">Uncharacterized protein</fullName>
    </submittedName>
</protein>
<reference evidence="1" key="1">
    <citation type="journal article" date="2004" name="Science">
        <title>Reverse methanogenesis: testing the hypothesis with environmental genomics.</title>
        <authorList>
            <person name="Hallam S.J."/>
            <person name="Putnam N."/>
            <person name="Preston C.M."/>
            <person name="Detter J.C."/>
            <person name="Rokhsar D."/>
            <person name="Richardson P.M."/>
            <person name="DeLong E.F."/>
        </authorList>
    </citation>
    <scope>NUCLEOTIDE SEQUENCE</scope>
</reference>
<organism evidence="1">
    <name type="scientific">Uncultured archaeon GZfos26G2</name>
    <dbReference type="NCBI Taxonomy" id="3386331"/>
    <lineage>
        <taxon>Archaea</taxon>
        <taxon>Methanobacteriati</taxon>
        <taxon>Methanobacteriota</taxon>
        <taxon>Stenosarchaea group</taxon>
        <taxon>Methanomicrobia</taxon>
        <taxon>Candidatus Methanophagales</taxon>
        <taxon>Candidatus Methanophagaceae</taxon>
        <taxon>Candidatus Methanophaga</taxon>
    </lineage>
</organism>
<dbReference type="AlphaFoldDB" id="Q648K8"/>
<evidence type="ECO:0000313" key="1">
    <source>
        <dbReference type="EMBL" id="AAU84169.1"/>
    </source>
</evidence>
<accession>Q648K8</accession>
<gene>
    <name evidence="1" type="ORF">GZ37D1_16</name>
</gene>
<reference evidence="1" key="2">
    <citation type="submission" date="2004-08" db="EMBL/GenBank/DDBJ databases">
        <authorList>
            <person name="Putnam N."/>
            <person name="Detter J.C."/>
            <person name="Richardson P.M."/>
            <person name="Rokhsar D."/>
        </authorList>
    </citation>
    <scope>NUCLEOTIDE SEQUENCE</scope>
</reference>
<sequence>MYPAVQNFLKTQKNCIAEYVGTELSLNRGENRLRVDVFRVPNGREKIIYLCEGKKEHWHRNFGKLVGEAVEVLKYTDYVY</sequence>
<name>Q648K8_UNCAG</name>
<dbReference type="EMBL" id="AY714868">
    <property type="protein sequence ID" value="AAU84169.1"/>
    <property type="molecule type" value="Genomic_DNA"/>
</dbReference>
<proteinExistence type="predicted"/>